<dbReference type="PANTHER" id="PTHR47186:SF3">
    <property type="entry name" value="OS09G0267800 PROTEIN"/>
    <property type="match status" value="1"/>
</dbReference>
<name>A0A368S636_SETIT</name>
<dbReference type="InterPro" id="IPR056789">
    <property type="entry name" value="LRR_R13L1-DRL21"/>
</dbReference>
<keyword evidence="8" id="KW-0611">Plant defense</keyword>
<dbReference type="SUPFAM" id="SSF56112">
    <property type="entry name" value="Protein kinase-like (PK-like)"/>
    <property type="match status" value="1"/>
</dbReference>
<dbReference type="InterPro" id="IPR017441">
    <property type="entry name" value="Protein_kinase_ATP_BS"/>
</dbReference>
<dbReference type="SMART" id="SM00369">
    <property type="entry name" value="LRR_TYP"/>
    <property type="match status" value="10"/>
</dbReference>
<reference evidence="14" key="1">
    <citation type="journal article" date="2012" name="Nat. Biotechnol.">
        <title>Reference genome sequence of the model plant Setaria.</title>
        <authorList>
            <person name="Bennetzen J.L."/>
            <person name="Schmutz J."/>
            <person name="Wang H."/>
            <person name="Percifield R."/>
            <person name="Hawkins J."/>
            <person name="Pontaroli A.C."/>
            <person name="Estep M."/>
            <person name="Feng L."/>
            <person name="Vaughn J.N."/>
            <person name="Grimwood J."/>
            <person name="Jenkins J."/>
            <person name="Barry K."/>
            <person name="Lindquist E."/>
            <person name="Hellsten U."/>
            <person name="Deshpande S."/>
            <person name="Wang X."/>
            <person name="Wu X."/>
            <person name="Mitros T."/>
            <person name="Triplett J."/>
            <person name="Yang X."/>
            <person name="Ye C.Y."/>
            <person name="Mauro-Herrera M."/>
            <person name="Wang L."/>
            <person name="Li P."/>
            <person name="Sharma M."/>
            <person name="Sharma R."/>
            <person name="Ronald P.C."/>
            <person name="Panaud O."/>
            <person name="Kellogg E.A."/>
            <person name="Brutnell T.P."/>
            <person name="Doust A.N."/>
            <person name="Tuskan G.A."/>
            <person name="Rokhsar D."/>
            <person name="Devos K.M."/>
        </authorList>
    </citation>
    <scope>NUCLEOTIDE SEQUENCE [LARGE SCALE GENOMIC DNA]</scope>
    <source>
        <strain evidence="14">Yugu1</strain>
    </source>
</reference>
<evidence type="ECO:0000256" key="10">
    <source>
        <dbReference type="ARBA" id="ARBA00022989"/>
    </source>
</evidence>
<dbReference type="SMART" id="SM00367">
    <property type="entry name" value="LRR_CC"/>
    <property type="match status" value="7"/>
</dbReference>
<organism evidence="14">
    <name type="scientific">Setaria italica</name>
    <name type="common">Foxtail millet</name>
    <name type="synonym">Panicum italicum</name>
    <dbReference type="NCBI Taxonomy" id="4555"/>
    <lineage>
        <taxon>Eukaryota</taxon>
        <taxon>Viridiplantae</taxon>
        <taxon>Streptophyta</taxon>
        <taxon>Embryophyta</taxon>
        <taxon>Tracheophyta</taxon>
        <taxon>Spermatophyta</taxon>
        <taxon>Magnoliopsida</taxon>
        <taxon>Liliopsida</taxon>
        <taxon>Poales</taxon>
        <taxon>Poaceae</taxon>
        <taxon>PACMAD clade</taxon>
        <taxon>Panicoideae</taxon>
        <taxon>Panicodae</taxon>
        <taxon>Paniceae</taxon>
        <taxon>Cenchrinae</taxon>
        <taxon>Setaria</taxon>
    </lineage>
</organism>
<sequence length="2719" mass="309561">MELEDVTFQVLKDVTNGFSEKQKLGEGAYGVVYRGLTKNGEEVAVKKLRDVNPDLDDKQFQNEFYNLMKLKHNNIVQILGYCYEIEQISIEHNGRIVLAEKTYRALCFEYLHNGSLQKHISDEHCGLDWHTRYKIIKGICEGIKYIHEELEKPLYHLDLKPDNILLDKDMVPKIADFGLSKIFGKELTRTSQSPLGTCGYQPPEYIERGEISKKFDIFSLGVLMIRIVSGPEGYSKSQNMPYDEFIDQVQKSWRNMLQETWSDSLLEGYCHQVQRCTQIALTCLEKDSQERPDIMMIIDMLNKIEADTVKLRQKGCHGTVPSMTMLDTVTKMRTEQLDITNQYQHFNSMMTSSRCNDQEFVDTRKKTLDAGEGQIVGRTEEKNKIMAALLSMKEKIIVLPIYGIGGIGKTTFAKLIYEDTMFKYFSRAWVYVSPRFDLNKIGNSVISQLSVKESKTNEKREMDNILTKILSNKKILIVLDDLWEDNPFQMKDLKAMLNLGENNNIIVLVTTRSEHIAKKICVTLKPYKIRPLTNDMCWDIIKQKSHFETRDDREELMGIGREIALKCGGVALAAQSLGYMLQTMKSDEWEKVKENDIWNEHISKDVCSPNHVLASLKLSYSSMDPCLTSCFTYCAVFPKGHKIVKDDLIHQWISLGFIQPKKILSPIQLCEKYIVQLLGLSFLQHSVLPTTLGAYDNGFTLYKGVTVFTMHDLVHDMARLDMADEILDGSKQGITVESSGRYVLLTDCSKPLKSSTRFTDKIRALRFLDCRRIKLHGDAFSSATSLQVLDLSECRIYQLPACISELVKLRYLSAPKIQSQTIPYCITKLSKLIYLNLSWSTILALPESIGDLRCLMHLDISNCHFIDNLPKSFVNLKRLEYLDLSNNNQLRGVSKALDGLTNIQYLNLSMEKGYVSHQFCDKFQKKNQFLEGLPEVIGNLIGLRYLGLSHTTRCIFWNPSSDELFSFIDRICTLSNLHHLDLSNNDSIVSIPESIGNLWNLHTLDLSCCPHLVRLPECLVRMDSVKILNVTGCRKLEKSALSRSKIFDLLPHFVVQADEGQSSSNIGLLQYANPNELHITCLDNVKSAEEVQSIKLIEKLGINDLKLQWTSDACRSLEDVEVLASLVPPSTLREFNMTGYNSVSFPPWLINIKLYLPKLRKIELWDICKCNSLPALGQLQNLRELIIGEMDSITTIEEDFCGGARAFPQLKRFCLYHMENLEAWKTMYSNGKDVEKEFMFPNLKKLSINDCPKLRMEPCLPRANKWEIQNSNNVLSLWGETRATSSAAPMDVSVTVRSDIAPLDQWKLFHDLPSLSTLHITCCTDPTCSSNILSQFLFNIMIRWYTNSNDLYITKLMKRQVINDLKLQLTRDAGGSVEDVEVLGKLVPPSSLREFNMTGYSSVRFPAWVMDITLYLPSLSKIELWDIRKCNSLPPLGQLTNLQELVIGVMDSITIIDGDFCGGARAFPELRKFCLCRMRNLKLWKTMYSYDMGSVMKFMFPNLVELLIRDCPDLRLKPCPPGAKRWEIESSDNVLSSWGERGASSVSSVSLTNVTVTVKLSKVPLDQWMLLHHLPAFTELRIISCTDLSCNSLDIIGDLSFIKSSWLEDNTQPELPKWLGGLTSIRKMDITGCKELSVLQGSVRHLTSLQELSLIDCPRIKVLPEWLGDLTALKKLQIRYCRGINSLPQSIQKLTKLKGLAIYHCPELAEWCNLEKNKKMLAHIKVKVYVPPCYLQSPTYLDCSQIKLDGYAFSSATSLQVLDLSECRIYKLPACISELVKLRYLNAPKIESQTIPYCITKLSKLIYLNLSWSRMLALPESIGDLRCLMHLDISNCHFIDNLPKSFVNLKKLEYLDLSNNNQLRGVSKALGGLTNIQYLNLSMQIGYVLGQFLEGLPEVIGNLIGLRYLGLSHTTRSIFWNPSSDELFSFIDRICTLSNLRHLDLSNNDSIVSVPESIGNLKNLHTLDLSCCPHLVRLPECLVRMDSVKILNVTGCRKLEKSALSRSKIFDLLPHFVVQADEGQSSSNIGLLQYANPNELHITCLDNVKSAEEVQSIKLIEKLGINDLKLQWTSDACRSLEDVEVLASLVPPSTLREFNMTGYNSVSFPPWLINIKLYLPELSKIELWDICKCNSLPALGQLQNLRELIIGEMDSITIIEEDFCGGARAFPQLKRFCLYHMENLEAWKTMYSNGKDVEKEFMFPNLKELSINDCPKLRMEPCLPRANKWEIENSNNVLSLWGETRATSSAAPMDVSVTVRSDKAPLDQWKLFHDLPSLSTLHITCCTDPTWSSNMLSQFLFNIMSRWYTNSNDLYITKVMKRQVINDLKLQWTRDAGSSVEDVEVLGKLVPPISLREFNMTGYSSVRFPAWVMDITLYLPSLSKIELWDICKCNSLPPLGQLTNLQELVIGVMDSITIIDGDFCGGARAFPELRKFCLCRMRNLKLWETMYSYDMGSVKKFMFPNLVELLIRDCPDLRLKPCPPGAKRWEIESSDNVLSSWGERGASTVSSSISLTNVIMTVKFSKVPLDQWMLLHHLPAITELRIISCTDLSCNSLDIIGDLSFIKSLWLEDNTQPELPKWLGGLSSIRKMDITGCKELSDLQGSMRHLTSLQELSLIHCPRIKVLPEWLGDLTALKKLQIRYCSGINSLPQSIQKLTKLKGLAIYHCPELAEWCKLEKNKKMLAHIKVKYIFLMNDHLVQRVKLHGKRIKRSCGRTI</sequence>
<dbReference type="PROSITE" id="PS00107">
    <property type="entry name" value="PROTEIN_KINASE_ATP"/>
    <property type="match status" value="1"/>
</dbReference>
<reference evidence="14" key="2">
    <citation type="submission" date="2015-07" db="EMBL/GenBank/DDBJ databases">
        <authorList>
            <person name="Noorani M."/>
        </authorList>
    </citation>
    <scope>NUCLEOTIDE SEQUENCE</scope>
    <source>
        <strain evidence="14">Yugu1</strain>
    </source>
</reference>
<dbReference type="Pfam" id="PF25019">
    <property type="entry name" value="LRR_R13L1-DRL21"/>
    <property type="match status" value="4"/>
</dbReference>
<dbReference type="SMART" id="SM00220">
    <property type="entry name" value="S_TKc"/>
    <property type="match status" value="1"/>
</dbReference>
<dbReference type="SUPFAM" id="SSF52540">
    <property type="entry name" value="P-loop containing nucleoside triphosphate hydrolases"/>
    <property type="match status" value="1"/>
</dbReference>
<dbReference type="GO" id="GO:0005886">
    <property type="term" value="C:plasma membrane"/>
    <property type="evidence" value="ECO:0007669"/>
    <property type="project" value="UniProtKB-SubCell"/>
</dbReference>
<dbReference type="GO" id="GO:0043531">
    <property type="term" value="F:ADP binding"/>
    <property type="evidence" value="ECO:0007669"/>
    <property type="project" value="InterPro"/>
</dbReference>
<comment type="subcellular location">
    <subcellularLocation>
        <location evidence="1">Cell membrane</location>
        <topology evidence="1">Single-pass membrane protein</topology>
    </subcellularLocation>
</comment>
<proteinExistence type="predicted"/>
<evidence type="ECO:0000259" key="13">
    <source>
        <dbReference type="PROSITE" id="PS50011"/>
    </source>
</evidence>
<dbReference type="GO" id="GO:0005524">
    <property type="term" value="F:ATP binding"/>
    <property type="evidence" value="ECO:0007669"/>
    <property type="project" value="UniProtKB-UniRule"/>
</dbReference>
<evidence type="ECO:0000256" key="11">
    <source>
        <dbReference type="ARBA" id="ARBA00023136"/>
    </source>
</evidence>
<dbReference type="Gene3D" id="3.40.50.300">
    <property type="entry name" value="P-loop containing nucleotide triphosphate hydrolases"/>
    <property type="match status" value="1"/>
</dbReference>
<dbReference type="InterPro" id="IPR042197">
    <property type="entry name" value="Apaf_helical"/>
</dbReference>
<evidence type="ECO:0000256" key="5">
    <source>
        <dbReference type="ARBA" id="ARBA00022737"/>
    </source>
</evidence>
<dbReference type="Pfam" id="PF23559">
    <property type="entry name" value="WHD_DRP"/>
    <property type="match status" value="1"/>
</dbReference>
<evidence type="ECO:0000256" key="3">
    <source>
        <dbReference type="ARBA" id="ARBA00022679"/>
    </source>
</evidence>
<dbReference type="InterPro" id="IPR008271">
    <property type="entry name" value="Ser/Thr_kinase_AS"/>
</dbReference>
<dbReference type="InterPro" id="IPR006553">
    <property type="entry name" value="Leu-rich_rpt_Cys-con_subtyp"/>
</dbReference>
<keyword evidence="9 12" id="KW-0067">ATP-binding</keyword>
<keyword evidence="11" id="KW-0472">Membrane</keyword>
<dbReference type="FunFam" id="3.30.200.20:FF:000465">
    <property type="entry name" value="Cysteine-rich receptor-like protein kinase 6"/>
    <property type="match status" value="1"/>
</dbReference>
<dbReference type="KEGG" id="sita:101769301"/>
<keyword evidence="3" id="KW-0808">Transferase</keyword>
<dbReference type="InterPro" id="IPR002182">
    <property type="entry name" value="NB-ARC"/>
</dbReference>
<dbReference type="Gene3D" id="1.10.8.430">
    <property type="entry name" value="Helical domain of apoptotic protease-activating factors"/>
    <property type="match status" value="1"/>
</dbReference>
<evidence type="ECO:0000256" key="1">
    <source>
        <dbReference type="ARBA" id="ARBA00004162"/>
    </source>
</evidence>
<gene>
    <name evidence="14" type="ORF">SETIT_8G100000v2</name>
</gene>
<dbReference type="Gene3D" id="1.10.10.10">
    <property type="entry name" value="Winged helix-like DNA-binding domain superfamily/Winged helix DNA-binding domain"/>
    <property type="match status" value="1"/>
</dbReference>
<evidence type="ECO:0000256" key="4">
    <source>
        <dbReference type="ARBA" id="ARBA00022692"/>
    </source>
</evidence>
<dbReference type="PROSITE" id="PS00108">
    <property type="entry name" value="PROTEIN_KINASE_ST"/>
    <property type="match status" value="1"/>
</dbReference>
<dbReference type="InterPro" id="IPR000719">
    <property type="entry name" value="Prot_kinase_dom"/>
</dbReference>
<evidence type="ECO:0000313" key="14">
    <source>
        <dbReference type="EMBL" id="RCV37899.1"/>
    </source>
</evidence>
<dbReference type="InterPro" id="IPR027417">
    <property type="entry name" value="P-loop_NTPase"/>
</dbReference>
<keyword evidence="7" id="KW-0418">Kinase</keyword>
<dbReference type="Gene3D" id="3.80.10.10">
    <property type="entry name" value="Ribonuclease Inhibitor"/>
    <property type="match status" value="10"/>
</dbReference>
<evidence type="ECO:0000256" key="8">
    <source>
        <dbReference type="ARBA" id="ARBA00022821"/>
    </source>
</evidence>
<dbReference type="EMBL" id="CM003535">
    <property type="protein sequence ID" value="RCV37898.1"/>
    <property type="molecule type" value="Genomic_DNA"/>
</dbReference>
<dbReference type="EMBL" id="CM003535">
    <property type="protein sequence ID" value="RCV37899.1"/>
    <property type="molecule type" value="Genomic_DNA"/>
</dbReference>
<dbReference type="Pfam" id="PF23598">
    <property type="entry name" value="LRR_14"/>
    <property type="match status" value="3"/>
</dbReference>
<dbReference type="FunFam" id="1.10.510.10:FF:000625">
    <property type="entry name" value="Cysteine-rich receptor-like protein kinase 6"/>
    <property type="match status" value="1"/>
</dbReference>
<protein>
    <recommendedName>
        <fullName evidence="13">Protein kinase domain-containing protein</fullName>
    </recommendedName>
</protein>
<dbReference type="GO" id="GO:0004672">
    <property type="term" value="F:protein kinase activity"/>
    <property type="evidence" value="ECO:0007669"/>
    <property type="project" value="InterPro"/>
</dbReference>
<dbReference type="Pfam" id="PF00069">
    <property type="entry name" value="Pkinase"/>
    <property type="match status" value="1"/>
</dbReference>
<dbReference type="Pfam" id="PF00560">
    <property type="entry name" value="LRR_1"/>
    <property type="match status" value="2"/>
</dbReference>
<evidence type="ECO:0000256" key="9">
    <source>
        <dbReference type="ARBA" id="ARBA00022840"/>
    </source>
</evidence>
<dbReference type="PROSITE" id="PS51450">
    <property type="entry name" value="LRR"/>
    <property type="match status" value="2"/>
</dbReference>
<dbReference type="InterPro" id="IPR001611">
    <property type="entry name" value="Leu-rich_rpt"/>
</dbReference>
<dbReference type="SUPFAM" id="SSF52058">
    <property type="entry name" value="L domain-like"/>
    <property type="match status" value="5"/>
</dbReference>
<dbReference type="OrthoDB" id="5986190at2759"/>
<dbReference type="PRINTS" id="PR00364">
    <property type="entry name" value="DISEASERSIST"/>
</dbReference>
<dbReference type="InterPro" id="IPR036388">
    <property type="entry name" value="WH-like_DNA-bd_sf"/>
</dbReference>
<keyword evidence="5" id="KW-0677">Repeat</keyword>
<dbReference type="Gene3D" id="3.30.200.20">
    <property type="entry name" value="Phosphorylase Kinase, domain 1"/>
    <property type="match status" value="1"/>
</dbReference>
<dbReference type="SUPFAM" id="SSF52047">
    <property type="entry name" value="RNI-like"/>
    <property type="match status" value="1"/>
</dbReference>
<keyword evidence="6 12" id="KW-0547">Nucleotide-binding</keyword>
<evidence type="ECO:0000256" key="6">
    <source>
        <dbReference type="ARBA" id="ARBA00022741"/>
    </source>
</evidence>
<feature type="domain" description="Protein kinase" evidence="13">
    <location>
        <begin position="18"/>
        <end position="304"/>
    </location>
</feature>
<dbReference type="InterPro" id="IPR055414">
    <property type="entry name" value="LRR_R13L4/SHOC2-like"/>
</dbReference>
<evidence type="ECO:0000256" key="2">
    <source>
        <dbReference type="ARBA" id="ARBA00022614"/>
    </source>
</evidence>
<dbReference type="GO" id="GO:0006952">
    <property type="term" value="P:defense response"/>
    <property type="evidence" value="ECO:0007669"/>
    <property type="project" value="UniProtKB-KW"/>
</dbReference>
<dbReference type="InterPro" id="IPR058922">
    <property type="entry name" value="WHD_DRP"/>
</dbReference>
<dbReference type="Pfam" id="PF00931">
    <property type="entry name" value="NB-ARC"/>
    <property type="match status" value="1"/>
</dbReference>
<accession>A0A368S636</accession>
<dbReference type="PANTHER" id="PTHR47186">
    <property type="entry name" value="LEUCINE-RICH REPEAT-CONTAINING PROTEIN 57"/>
    <property type="match status" value="1"/>
</dbReference>
<feature type="binding site" evidence="12">
    <location>
        <position position="47"/>
    </location>
    <ligand>
        <name>ATP</name>
        <dbReference type="ChEBI" id="CHEBI:30616"/>
    </ligand>
</feature>
<dbReference type="Gene3D" id="1.10.510.10">
    <property type="entry name" value="Transferase(Phosphotransferase) domain 1"/>
    <property type="match status" value="1"/>
</dbReference>
<evidence type="ECO:0000256" key="7">
    <source>
        <dbReference type="ARBA" id="ARBA00022777"/>
    </source>
</evidence>
<keyword evidence="4" id="KW-0812">Transmembrane</keyword>
<keyword evidence="10" id="KW-1133">Transmembrane helix</keyword>
<dbReference type="PROSITE" id="PS50011">
    <property type="entry name" value="PROTEIN_KINASE_DOM"/>
    <property type="match status" value="1"/>
</dbReference>
<dbReference type="InterPro" id="IPR003591">
    <property type="entry name" value="Leu-rich_rpt_typical-subtyp"/>
</dbReference>
<dbReference type="InterPro" id="IPR011009">
    <property type="entry name" value="Kinase-like_dom_sf"/>
</dbReference>
<evidence type="ECO:0000256" key="12">
    <source>
        <dbReference type="PROSITE-ProRule" id="PRU10141"/>
    </source>
</evidence>
<keyword evidence="2" id="KW-0433">Leucine-rich repeat</keyword>
<dbReference type="InterPro" id="IPR032675">
    <property type="entry name" value="LRR_dom_sf"/>
</dbReference>